<gene>
    <name evidence="1" type="ORF">MAE02_52390</name>
</gene>
<dbReference type="EMBL" id="BJYU01000110">
    <property type="protein sequence ID" value="GEO17543.1"/>
    <property type="molecule type" value="Genomic_DNA"/>
</dbReference>
<protein>
    <submittedName>
        <fullName evidence="1">Uncharacterized protein</fullName>
    </submittedName>
</protein>
<name>A0A512C020_9HYPH</name>
<reference evidence="1 2" key="1">
    <citation type="submission" date="2019-07" db="EMBL/GenBank/DDBJ databases">
        <title>Whole genome shotgun sequence of Microvirga aerophila NBRC 106136.</title>
        <authorList>
            <person name="Hosoyama A."/>
            <person name="Uohara A."/>
            <person name="Ohji S."/>
            <person name="Ichikawa N."/>
        </authorList>
    </citation>
    <scope>NUCLEOTIDE SEQUENCE [LARGE SCALE GENOMIC DNA]</scope>
    <source>
        <strain evidence="1 2">NBRC 106136</strain>
    </source>
</reference>
<dbReference type="RefSeq" id="WP_114188886.1">
    <property type="nucleotide sequence ID" value="NZ_BJYU01000110.1"/>
</dbReference>
<evidence type="ECO:0000313" key="1">
    <source>
        <dbReference type="EMBL" id="GEO17543.1"/>
    </source>
</evidence>
<dbReference type="AlphaFoldDB" id="A0A512C020"/>
<evidence type="ECO:0000313" key="2">
    <source>
        <dbReference type="Proteomes" id="UP000321085"/>
    </source>
</evidence>
<organism evidence="1 2">
    <name type="scientific">Microvirga aerophila</name>
    <dbReference type="NCBI Taxonomy" id="670291"/>
    <lineage>
        <taxon>Bacteria</taxon>
        <taxon>Pseudomonadati</taxon>
        <taxon>Pseudomonadota</taxon>
        <taxon>Alphaproteobacteria</taxon>
        <taxon>Hyphomicrobiales</taxon>
        <taxon>Methylobacteriaceae</taxon>
        <taxon>Microvirga</taxon>
    </lineage>
</organism>
<comment type="caution">
    <text evidence="1">The sequence shown here is derived from an EMBL/GenBank/DDBJ whole genome shotgun (WGS) entry which is preliminary data.</text>
</comment>
<keyword evidence="2" id="KW-1185">Reference proteome</keyword>
<proteinExistence type="predicted"/>
<dbReference type="Proteomes" id="UP000321085">
    <property type="component" value="Unassembled WGS sequence"/>
</dbReference>
<accession>A0A512C020</accession>
<sequence length="84" mass="9680">MNTEATRLGDREIYLLGVLAERNDIIKIGPGRLPRGCDDTHARALLEVGYAVENAYRLADGRDERLYQITRKGMDAWRSYRFVH</sequence>